<keyword evidence="10" id="KW-1185">Reference proteome</keyword>
<evidence type="ECO:0000256" key="3">
    <source>
        <dbReference type="ARBA" id="ARBA00022723"/>
    </source>
</evidence>
<proteinExistence type="inferred from homology"/>
<dbReference type="GO" id="GO:0008198">
    <property type="term" value="F:ferrous iron binding"/>
    <property type="evidence" value="ECO:0007669"/>
    <property type="project" value="TreeGrafter"/>
</dbReference>
<comment type="similarity">
    <text evidence="2">Belongs to the alkB family.</text>
</comment>
<evidence type="ECO:0000256" key="5">
    <source>
        <dbReference type="ARBA" id="ARBA00023002"/>
    </source>
</evidence>
<feature type="region of interest" description="Disordered" evidence="7">
    <location>
        <begin position="17"/>
        <end position="46"/>
    </location>
</feature>
<evidence type="ECO:0000256" key="7">
    <source>
        <dbReference type="SAM" id="MobiDB-lite"/>
    </source>
</evidence>
<protein>
    <recommendedName>
        <fullName evidence="8">Alpha-ketoglutarate-dependent dioxygenase AlkB-like domain-containing protein</fullName>
    </recommendedName>
</protein>
<evidence type="ECO:0000256" key="2">
    <source>
        <dbReference type="ARBA" id="ARBA00007879"/>
    </source>
</evidence>
<evidence type="ECO:0000313" key="9">
    <source>
        <dbReference type="EMBL" id="PNH02734.1"/>
    </source>
</evidence>
<evidence type="ECO:0000313" key="10">
    <source>
        <dbReference type="Proteomes" id="UP000236333"/>
    </source>
</evidence>
<keyword evidence="4" id="KW-0223">Dioxygenase</keyword>
<dbReference type="OrthoDB" id="6614653at2759"/>
<feature type="non-terminal residue" evidence="9">
    <location>
        <position position="275"/>
    </location>
</feature>
<gene>
    <name evidence="9" type="ORF">TSOC_011257</name>
</gene>
<feature type="region of interest" description="Disordered" evidence="7">
    <location>
        <begin position="63"/>
        <end position="114"/>
    </location>
</feature>
<sequence>MERCMEEIARARREQLAAQSSTRCSAQCSAQSSAPQQPSSAAAPRVMSTKELLSYARGMAAFLPSARPAGPGPDPDPEPARPSAPELPPQRQTAAPLGRGVSHSAKRHRHHGDAPYDICPPEYGPSTSYSPAFVGAAPHAAPRSVPGLPPGVVLLKGFLPLEEQIGIVRQIRELGVGPGGFYVPSYGGGARLALRMMCLGLHWEPRTSKYEATRSSYDGATPPPIPPWLVQLCGRCLSAATAASAAAGGPRLPALTPDICLANFYERQGRLGMHQ</sequence>
<comment type="caution">
    <text evidence="9">The sequence shown here is derived from an EMBL/GenBank/DDBJ whole genome shotgun (WGS) entry which is preliminary data.</text>
</comment>
<dbReference type="InterPro" id="IPR027450">
    <property type="entry name" value="AlkB-like"/>
</dbReference>
<dbReference type="GO" id="GO:0005737">
    <property type="term" value="C:cytoplasm"/>
    <property type="evidence" value="ECO:0007669"/>
    <property type="project" value="TreeGrafter"/>
</dbReference>
<dbReference type="GO" id="GO:0035513">
    <property type="term" value="P:oxidative RNA demethylation"/>
    <property type="evidence" value="ECO:0007669"/>
    <property type="project" value="TreeGrafter"/>
</dbReference>
<organism evidence="9 10">
    <name type="scientific">Tetrabaena socialis</name>
    <dbReference type="NCBI Taxonomy" id="47790"/>
    <lineage>
        <taxon>Eukaryota</taxon>
        <taxon>Viridiplantae</taxon>
        <taxon>Chlorophyta</taxon>
        <taxon>core chlorophytes</taxon>
        <taxon>Chlorophyceae</taxon>
        <taxon>CS clade</taxon>
        <taxon>Chlamydomonadales</taxon>
        <taxon>Tetrabaenaceae</taxon>
        <taxon>Tetrabaena</taxon>
    </lineage>
</organism>
<dbReference type="PANTHER" id="PTHR16557">
    <property type="entry name" value="ALKYLATED DNA REPAIR PROTEIN ALKB-RELATED"/>
    <property type="match status" value="1"/>
</dbReference>
<evidence type="ECO:0000256" key="6">
    <source>
        <dbReference type="ARBA" id="ARBA00023004"/>
    </source>
</evidence>
<evidence type="ECO:0000259" key="8">
    <source>
        <dbReference type="Pfam" id="PF13532"/>
    </source>
</evidence>
<accession>A0A2J7ZR35</accession>
<comment type="cofactor">
    <cofactor evidence="1">
        <name>Fe(2+)</name>
        <dbReference type="ChEBI" id="CHEBI:29033"/>
    </cofactor>
</comment>
<dbReference type="InterPro" id="IPR004574">
    <property type="entry name" value="Alkb"/>
</dbReference>
<reference evidence="9 10" key="1">
    <citation type="journal article" date="2017" name="Mol. Biol. Evol.">
        <title>The 4-celled Tetrabaena socialis nuclear genome reveals the essential components for genetic control of cell number at the origin of multicellularity in the volvocine lineage.</title>
        <authorList>
            <person name="Featherston J."/>
            <person name="Arakaki Y."/>
            <person name="Hanschen E.R."/>
            <person name="Ferris P.J."/>
            <person name="Michod R.E."/>
            <person name="Olson B.J.S.C."/>
            <person name="Nozaki H."/>
            <person name="Durand P.M."/>
        </authorList>
    </citation>
    <scope>NUCLEOTIDE SEQUENCE [LARGE SCALE GENOMIC DNA]</scope>
    <source>
        <strain evidence="9 10">NIES-571</strain>
    </source>
</reference>
<dbReference type="GO" id="GO:0035516">
    <property type="term" value="F:broad specificity oxidative DNA demethylase activity"/>
    <property type="evidence" value="ECO:0007669"/>
    <property type="project" value="TreeGrafter"/>
</dbReference>
<dbReference type="AlphaFoldDB" id="A0A2J7ZR35"/>
<dbReference type="Proteomes" id="UP000236333">
    <property type="component" value="Unassembled WGS sequence"/>
</dbReference>
<feature type="compositionally biased region" description="Low complexity" evidence="7">
    <location>
        <begin position="17"/>
        <end position="45"/>
    </location>
</feature>
<dbReference type="SUPFAM" id="SSF51197">
    <property type="entry name" value="Clavaminate synthase-like"/>
    <property type="match status" value="1"/>
</dbReference>
<dbReference type="GO" id="GO:0035515">
    <property type="term" value="F:oxidative RNA demethylase activity"/>
    <property type="evidence" value="ECO:0007669"/>
    <property type="project" value="TreeGrafter"/>
</dbReference>
<evidence type="ECO:0000256" key="4">
    <source>
        <dbReference type="ARBA" id="ARBA00022964"/>
    </source>
</evidence>
<keyword evidence="5" id="KW-0560">Oxidoreductase</keyword>
<keyword evidence="6" id="KW-0408">Iron</keyword>
<feature type="domain" description="Alpha-ketoglutarate-dependent dioxygenase AlkB-like" evidence="8">
    <location>
        <begin position="151"/>
        <end position="275"/>
    </location>
</feature>
<dbReference type="Gene3D" id="2.60.120.590">
    <property type="entry name" value="Alpha-ketoglutarate-dependent dioxygenase AlkB-like"/>
    <property type="match status" value="1"/>
</dbReference>
<name>A0A2J7ZR35_9CHLO</name>
<keyword evidence="3" id="KW-0479">Metal-binding</keyword>
<dbReference type="PANTHER" id="PTHR16557:SF2">
    <property type="entry name" value="NUCLEIC ACID DIOXYGENASE ALKBH1"/>
    <property type="match status" value="1"/>
</dbReference>
<evidence type="ECO:0000256" key="1">
    <source>
        <dbReference type="ARBA" id="ARBA00001954"/>
    </source>
</evidence>
<dbReference type="EMBL" id="PGGS01000605">
    <property type="protein sequence ID" value="PNH02734.1"/>
    <property type="molecule type" value="Genomic_DNA"/>
</dbReference>
<dbReference type="InterPro" id="IPR037151">
    <property type="entry name" value="AlkB-like_sf"/>
</dbReference>
<dbReference type="Pfam" id="PF13532">
    <property type="entry name" value="2OG-FeII_Oxy_2"/>
    <property type="match status" value="1"/>
</dbReference>
<feature type="compositionally biased region" description="Pro residues" evidence="7">
    <location>
        <begin position="70"/>
        <end position="88"/>
    </location>
</feature>